<comment type="caution">
    <text evidence="5">The sequence shown here is derived from an EMBL/GenBank/DDBJ whole genome shotgun (WGS) entry which is preliminary data.</text>
</comment>
<dbReference type="Gene3D" id="1.10.10.60">
    <property type="entry name" value="Homeodomain-like"/>
    <property type="match status" value="1"/>
</dbReference>
<dbReference type="GO" id="GO:0003700">
    <property type="term" value="F:DNA-binding transcription factor activity"/>
    <property type="evidence" value="ECO:0007669"/>
    <property type="project" value="InterPro"/>
</dbReference>
<dbReference type="SMART" id="SM00342">
    <property type="entry name" value="HTH_ARAC"/>
    <property type="match status" value="1"/>
</dbReference>
<protein>
    <submittedName>
        <fullName evidence="5">Helix-turn-helix transcriptional regulator</fullName>
    </submittedName>
</protein>
<dbReference type="SUPFAM" id="SSF46689">
    <property type="entry name" value="Homeodomain-like"/>
    <property type="match status" value="1"/>
</dbReference>
<gene>
    <name evidence="5" type="ORF">F0460_04150</name>
</gene>
<evidence type="ECO:0000256" key="1">
    <source>
        <dbReference type="ARBA" id="ARBA00023015"/>
    </source>
</evidence>
<dbReference type="InterPro" id="IPR020449">
    <property type="entry name" value="Tscrpt_reg_AraC-type_HTH"/>
</dbReference>
<feature type="domain" description="HTH araC/xylS-type" evidence="4">
    <location>
        <begin position="186"/>
        <end position="284"/>
    </location>
</feature>
<evidence type="ECO:0000256" key="2">
    <source>
        <dbReference type="ARBA" id="ARBA00023125"/>
    </source>
</evidence>
<dbReference type="PRINTS" id="PR00032">
    <property type="entry name" value="HTHARAC"/>
</dbReference>
<keyword evidence="6" id="KW-1185">Reference proteome</keyword>
<accession>A0A5M6CRG5</accession>
<proteinExistence type="predicted"/>
<keyword evidence="1" id="KW-0805">Transcription regulation</keyword>
<dbReference type="InterPro" id="IPR009057">
    <property type="entry name" value="Homeodomain-like_sf"/>
</dbReference>
<dbReference type="Proteomes" id="UP000325141">
    <property type="component" value="Unassembled WGS sequence"/>
</dbReference>
<dbReference type="AlphaFoldDB" id="A0A5M6CRG5"/>
<keyword evidence="3" id="KW-0804">Transcription</keyword>
<dbReference type="GO" id="GO:0043565">
    <property type="term" value="F:sequence-specific DNA binding"/>
    <property type="evidence" value="ECO:0007669"/>
    <property type="project" value="InterPro"/>
</dbReference>
<dbReference type="PANTHER" id="PTHR43280">
    <property type="entry name" value="ARAC-FAMILY TRANSCRIPTIONAL REGULATOR"/>
    <property type="match status" value="1"/>
</dbReference>
<dbReference type="EMBL" id="VWSG01000002">
    <property type="protein sequence ID" value="KAA5537861.1"/>
    <property type="molecule type" value="Genomic_DNA"/>
</dbReference>
<dbReference type="InterPro" id="IPR018060">
    <property type="entry name" value="HTH_AraC"/>
</dbReference>
<evidence type="ECO:0000313" key="5">
    <source>
        <dbReference type="EMBL" id="KAA5537861.1"/>
    </source>
</evidence>
<name>A0A5M6CRG5_9FLAO</name>
<dbReference type="PROSITE" id="PS01124">
    <property type="entry name" value="HTH_ARAC_FAMILY_2"/>
    <property type="match status" value="1"/>
</dbReference>
<evidence type="ECO:0000313" key="6">
    <source>
        <dbReference type="Proteomes" id="UP000325141"/>
    </source>
</evidence>
<evidence type="ECO:0000259" key="4">
    <source>
        <dbReference type="PROSITE" id="PS01124"/>
    </source>
</evidence>
<evidence type="ECO:0000256" key="3">
    <source>
        <dbReference type="ARBA" id="ARBA00023163"/>
    </source>
</evidence>
<dbReference type="Pfam" id="PF12833">
    <property type="entry name" value="HTH_18"/>
    <property type="match status" value="1"/>
</dbReference>
<sequence length="288" mass="33607">MQEFFIKPFLNFTKKPFLSICSLEEFARMDPEVFSAEKMELYIVHFYLKGKGIYRIGDESVDIDGKAILFTTYLRIRQFCPADDCEGYVLIFSESFFGKTTIKSFFLHHTQLFNSSEKVVHFAADERFEELFCLLGLIADGLARPYSELQEQILLNYVFSILLIGEELGKQGKAPLTIDNDKMIVRDFKLLVNEELNRRHSLQYFSRKLNISLAALDKAFKKHENITPKKWLNRRLVTEIKIELNRSDISIGEIAFKFGFSEVTNFTKFFKTLTGTTPKQYRQRMNEG</sequence>
<organism evidence="5 6">
    <name type="scientific">Paenimyroides baculatum</name>
    <dbReference type="NCBI Taxonomy" id="2608000"/>
    <lineage>
        <taxon>Bacteria</taxon>
        <taxon>Pseudomonadati</taxon>
        <taxon>Bacteroidota</taxon>
        <taxon>Flavobacteriia</taxon>
        <taxon>Flavobacteriales</taxon>
        <taxon>Flavobacteriaceae</taxon>
        <taxon>Paenimyroides</taxon>
    </lineage>
</organism>
<reference evidence="5 6" key="1">
    <citation type="submission" date="2019-09" db="EMBL/GenBank/DDBJ databases">
        <title>Genome sequence and assembly of Flavobacterium sp.</title>
        <authorList>
            <person name="Chhetri G."/>
        </authorList>
    </citation>
    <scope>NUCLEOTIDE SEQUENCE [LARGE SCALE GENOMIC DNA]</scope>
    <source>
        <strain evidence="5 6">SNL9</strain>
    </source>
</reference>
<keyword evidence="2" id="KW-0238">DNA-binding</keyword>
<dbReference type="PANTHER" id="PTHR43280:SF32">
    <property type="entry name" value="TRANSCRIPTIONAL REGULATORY PROTEIN"/>
    <property type="match status" value="1"/>
</dbReference>